<keyword evidence="3" id="KW-1185">Reference proteome</keyword>
<proteinExistence type="predicted"/>
<reference evidence="2" key="1">
    <citation type="submission" date="2022-07" db="EMBL/GenBank/DDBJ databases">
        <title>Genome Sequence of Agrocybe chaxingu.</title>
        <authorList>
            <person name="Buettner E."/>
        </authorList>
    </citation>
    <scope>NUCLEOTIDE SEQUENCE</scope>
    <source>
        <strain evidence="2">MP-N11</strain>
    </source>
</reference>
<dbReference type="Proteomes" id="UP001148786">
    <property type="component" value="Unassembled WGS sequence"/>
</dbReference>
<gene>
    <name evidence="2" type="ORF">NLJ89_g11676</name>
</gene>
<evidence type="ECO:0000256" key="1">
    <source>
        <dbReference type="SAM" id="MobiDB-lite"/>
    </source>
</evidence>
<protein>
    <submittedName>
        <fullName evidence="2">Uncharacterized protein</fullName>
    </submittedName>
</protein>
<evidence type="ECO:0000313" key="2">
    <source>
        <dbReference type="EMBL" id="KAJ3487822.1"/>
    </source>
</evidence>
<feature type="compositionally biased region" description="Polar residues" evidence="1">
    <location>
        <begin position="175"/>
        <end position="188"/>
    </location>
</feature>
<evidence type="ECO:0000313" key="3">
    <source>
        <dbReference type="Proteomes" id="UP001148786"/>
    </source>
</evidence>
<sequence>MPATSSSSSHLCADVGTSDATGIYEQAPFFKLHGAWGFIHPVFDTWVNACDDLDADVVLEMFENLVDFLEAFLILFNCLSFCHPNATLVMACLVPLVRMLDLSDREAFEGLVPMIVDRVDFDEPWFHKTLEELTCPEPAKEKSRSKSKGKGKARVISPVESPSPEPVAPVPHITTRGSKQNHTTPASNSPKAGPSHPSPSASKAKVKPAHAAGPSEAPIWGLRCKHQLQSSPPDNGLRVPAPWCLNSHALITAVDPPSDVNLPVLAVTAGTIQFKTGAITAASPKDRAQEAEAYGPIHCLSISNLQRLIQDHEAWLCQASYLINKGEHLLKKVCKYGNKILDIIKTLLDQEPAGSFGTIYLDRPELEDELHAWPLNLAQLHSLHSAG</sequence>
<comment type="caution">
    <text evidence="2">The sequence shown here is derived from an EMBL/GenBank/DDBJ whole genome shotgun (WGS) entry which is preliminary data.</text>
</comment>
<name>A0A9W8JNX3_9AGAR</name>
<feature type="region of interest" description="Disordered" evidence="1">
    <location>
        <begin position="137"/>
        <end position="214"/>
    </location>
</feature>
<dbReference type="EMBL" id="JANKHO010002891">
    <property type="protein sequence ID" value="KAJ3487822.1"/>
    <property type="molecule type" value="Genomic_DNA"/>
</dbReference>
<dbReference type="AlphaFoldDB" id="A0A9W8JNX3"/>
<feature type="compositionally biased region" description="Low complexity" evidence="1">
    <location>
        <begin position="189"/>
        <end position="203"/>
    </location>
</feature>
<accession>A0A9W8JNX3</accession>
<organism evidence="2 3">
    <name type="scientific">Agrocybe chaxingu</name>
    <dbReference type="NCBI Taxonomy" id="84603"/>
    <lineage>
        <taxon>Eukaryota</taxon>
        <taxon>Fungi</taxon>
        <taxon>Dikarya</taxon>
        <taxon>Basidiomycota</taxon>
        <taxon>Agaricomycotina</taxon>
        <taxon>Agaricomycetes</taxon>
        <taxon>Agaricomycetidae</taxon>
        <taxon>Agaricales</taxon>
        <taxon>Agaricineae</taxon>
        <taxon>Strophariaceae</taxon>
        <taxon>Agrocybe</taxon>
    </lineage>
</organism>